<dbReference type="Pfam" id="PF01423">
    <property type="entry name" value="LSM"/>
    <property type="match status" value="1"/>
</dbReference>
<accession>A0A3G3IEY5</accession>
<feature type="domain" description="Sm" evidence="3">
    <location>
        <begin position="3"/>
        <end position="72"/>
    </location>
</feature>
<dbReference type="InterPro" id="IPR047575">
    <property type="entry name" value="Sm"/>
</dbReference>
<dbReference type="GO" id="GO:0003723">
    <property type="term" value="F:RNA binding"/>
    <property type="evidence" value="ECO:0007669"/>
    <property type="project" value="InterPro"/>
</dbReference>
<dbReference type="Gene3D" id="2.30.30.100">
    <property type="match status" value="1"/>
</dbReference>
<protein>
    <submittedName>
        <fullName evidence="4">RNA-binding protein</fullName>
    </submittedName>
</protein>
<dbReference type="GeneID" id="41321019"/>
<sequence>MTMPQALLEKSVGKRVSLLLKDGRVMEGKLVGFDDLMNMSLEETVETVPGTEERRLGTVVLRGNNVVSISIL</sequence>
<name>A0A3G3IEY5_9ARCH</name>
<evidence type="ECO:0000313" key="5">
    <source>
        <dbReference type="Proteomes" id="UP000273278"/>
    </source>
</evidence>
<dbReference type="PANTHER" id="PTHR10553">
    <property type="entry name" value="SMALL NUCLEAR RIBONUCLEOPROTEIN"/>
    <property type="match status" value="1"/>
</dbReference>
<comment type="similarity">
    <text evidence="1">Belongs to the snRNP Sm proteins family.</text>
</comment>
<dbReference type="InterPro" id="IPR010920">
    <property type="entry name" value="LSM_dom_sf"/>
</dbReference>
<dbReference type="SMART" id="SM00651">
    <property type="entry name" value="Sm"/>
    <property type="match status" value="1"/>
</dbReference>
<dbReference type="GO" id="GO:1990904">
    <property type="term" value="C:ribonucleoprotein complex"/>
    <property type="evidence" value="ECO:0007669"/>
    <property type="project" value="UniProtKB-KW"/>
</dbReference>
<keyword evidence="2" id="KW-0687">Ribonucleoprotein</keyword>
<dbReference type="InterPro" id="IPR001163">
    <property type="entry name" value="Sm_dom_euk/arc"/>
</dbReference>
<dbReference type="Proteomes" id="UP000273278">
    <property type="component" value="Chromosome"/>
</dbReference>
<evidence type="ECO:0000259" key="3">
    <source>
        <dbReference type="PROSITE" id="PS52002"/>
    </source>
</evidence>
<dbReference type="InterPro" id="IPR044641">
    <property type="entry name" value="Lsm7/SmG-like"/>
</dbReference>
<gene>
    <name evidence="4" type="ORF">BKD89_01080</name>
</gene>
<dbReference type="AlphaFoldDB" id="A0A3G3IEY5"/>
<evidence type="ECO:0000256" key="2">
    <source>
        <dbReference type="ARBA" id="ARBA00023274"/>
    </source>
</evidence>
<reference evidence="4 5" key="1">
    <citation type="submission" date="2016-10" db="EMBL/GenBank/DDBJ databases">
        <title>Complete genome of the TMA-utilizing, human hosted archaeon Methanomethylophilus alvus Gen. nov, sp. nov., strain Mx-05, derived from a pure culture.</title>
        <authorList>
            <person name="Brugere J.-F."/>
            <person name="Ben Hania W."/>
            <person name="Chaudhary P.P."/>
            <person name="Gaci N."/>
            <person name="Borrel G."/>
            <person name="Cao Van Tuat L."/>
            <person name="Fardeau M.-L."/>
            <person name="Harris H.M.B."/>
            <person name="O'Toole P.W."/>
            <person name="Ollivier B."/>
        </authorList>
    </citation>
    <scope>NUCLEOTIDE SEQUENCE [LARGE SCALE GENOMIC DNA]</scope>
    <source>
        <strain evidence="4 5">Mx-05</strain>
    </source>
</reference>
<dbReference type="PANTHER" id="PTHR10553:SF5">
    <property type="entry name" value="U6 SNRNA-ASSOCIATED SM-LIKE PROTEIN LSM7"/>
    <property type="match status" value="1"/>
</dbReference>
<dbReference type="SUPFAM" id="SSF50182">
    <property type="entry name" value="Sm-like ribonucleoproteins"/>
    <property type="match status" value="1"/>
</dbReference>
<dbReference type="PROSITE" id="PS52002">
    <property type="entry name" value="SM"/>
    <property type="match status" value="1"/>
</dbReference>
<dbReference type="RefSeq" id="WP_015504125.1">
    <property type="nucleotide sequence ID" value="NZ_CAYARL010000008.1"/>
</dbReference>
<evidence type="ECO:0000256" key="1">
    <source>
        <dbReference type="ARBA" id="ARBA00006850"/>
    </source>
</evidence>
<dbReference type="EMBL" id="CP017686">
    <property type="protein sequence ID" value="AYQ54416.1"/>
    <property type="molecule type" value="Genomic_DNA"/>
</dbReference>
<evidence type="ECO:0000313" key="4">
    <source>
        <dbReference type="EMBL" id="AYQ54416.1"/>
    </source>
</evidence>
<proteinExistence type="inferred from homology"/>
<organism evidence="4 5">
    <name type="scientific">Methanomethylophilus alvi</name>
    <dbReference type="NCBI Taxonomy" id="1291540"/>
    <lineage>
        <taxon>Archaea</taxon>
        <taxon>Methanobacteriati</taxon>
        <taxon>Thermoplasmatota</taxon>
        <taxon>Thermoplasmata</taxon>
        <taxon>Methanomassiliicoccales</taxon>
        <taxon>Methanomethylophilaceae</taxon>
        <taxon>Methanomethylophilus</taxon>
    </lineage>
</organism>
<dbReference type="CDD" id="cd00600">
    <property type="entry name" value="Sm_like"/>
    <property type="match status" value="1"/>
</dbReference>
<dbReference type="OMA" id="TGYDQHM"/>